<accession>A0ABV8VQT1</accession>
<dbReference type="EMBL" id="JBHSDV010000001">
    <property type="protein sequence ID" value="MFC4386804.1"/>
    <property type="molecule type" value="Genomic_DNA"/>
</dbReference>
<evidence type="ECO:0000256" key="1">
    <source>
        <dbReference type="ARBA" id="ARBA00005417"/>
    </source>
</evidence>
<proteinExistence type="inferred from homology"/>
<keyword evidence="4 6" id="KW-0067">ATP-binding</keyword>
<evidence type="ECO:0000313" key="7">
    <source>
        <dbReference type="Proteomes" id="UP001595880"/>
    </source>
</evidence>
<dbReference type="Pfam" id="PF00005">
    <property type="entry name" value="ABC_tran"/>
    <property type="match status" value="1"/>
</dbReference>
<evidence type="ECO:0000256" key="3">
    <source>
        <dbReference type="ARBA" id="ARBA00022741"/>
    </source>
</evidence>
<dbReference type="RefSeq" id="WP_390195765.1">
    <property type="nucleotide sequence ID" value="NZ_JBHSDV010000001.1"/>
</dbReference>
<evidence type="ECO:0000259" key="5">
    <source>
        <dbReference type="PROSITE" id="PS50893"/>
    </source>
</evidence>
<dbReference type="PROSITE" id="PS00211">
    <property type="entry name" value="ABC_TRANSPORTER_1"/>
    <property type="match status" value="1"/>
</dbReference>
<comment type="similarity">
    <text evidence="1">Belongs to the ABC transporter superfamily.</text>
</comment>
<dbReference type="InterPro" id="IPR003439">
    <property type="entry name" value="ABC_transporter-like_ATP-bd"/>
</dbReference>
<dbReference type="Gene3D" id="3.40.50.300">
    <property type="entry name" value="P-loop containing nucleotide triphosphate hydrolases"/>
    <property type="match status" value="1"/>
</dbReference>
<gene>
    <name evidence="6" type="ORF">ACFOZ1_03165</name>
</gene>
<dbReference type="Proteomes" id="UP001595880">
    <property type="component" value="Unassembled WGS sequence"/>
</dbReference>
<keyword evidence="2" id="KW-0813">Transport</keyword>
<organism evidence="6 7">
    <name type="scientific">Gracilibacillus marinus</name>
    <dbReference type="NCBI Taxonomy" id="630535"/>
    <lineage>
        <taxon>Bacteria</taxon>
        <taxon>Bacillati</taxon>
        <taxon>Bacillota</taxon>
        <taxon>Bacilli</taxon>
        <taxon>Bacillales</taxon>
        <taxon>Bacillaceae</taxon>
        <taxon>Gracilibacillus</taxon>
    </lineage>
</organism>
<comment type="caution">
    <text evidence="6">The sequence shown here is derived from an EMBL/GenBank/DDBJ whole genome shotgun (WGS) entry which is preliminary data.</text>
</comment>
<feature type="domain" description="ABC transporter" evidence="5">
    <location>
        <begin position="2"/>
        <end position="197"/>
    </location>
</feature>
<dbReference type="InterPro" id="IPR003593">
    <property type="entry name" value="AAA+_ATPase"/>
</dbReference>
<keyword evidence="3" id="KW-0547">Nucleotide-binding</keyword>
<evidence type="ECO:0000256" key="2">
    <source>
        <dbReference type="ARBA" id="ARBA00022448"/>
    </source>
</evidence>
<dbReference type="InterPro" id="IPR027417">
    <property type="entry name" value="P-loop_NTPase"/>
</dbReference>
<name>A0ABV8VQT1_9BACI</name>
<reference evidence="7" key="1">
    <citation type="journal article" date="2019" name="Int. J. Syst. Evol. Microbiol.">
        <title>The Global Catalogue of Microorganisms (GCM) 10K type strain sequencing project: providing services to taxonomists for standard genome sequencing and annotation.</title>
        <authorList>
            <consortium name="The Broad Institute Genomics Platform"/>
            <consortium name="The Broad Institute Genome Sequencing Center for Infectious Disease"/>
            <person name="Wu L."/>
            <person name="Ma J."/>
        </authorList>
    </citation>
    <scope>NUCLEOTIDE SEQUENCE [LARGE SCALE GENOMIC DNA]</scope>
    <source>
        <strain evidence="7">KACC 14058</strain>
    </source>
</reference>
<dbReference type="InterPro" id="IPR050319">
    <property type="entry name" value="ABC_transp_ATP-bind"/>
</dbReference>
<protein>
    <submittedName>
        <fullName evidence="6">ABC transporter ATP-binding protein</fullName>
    </submittedName>
</protein>
<dbReference type="InterPro" id="IPR017871">
    <property type="entry name" value="ABC_transporter-like_CS"/>
</dbReference>
<dbReference type="PROSITE" id="PS50893">
    <property type="entry name" value="ABC_TRANSPORTER_2"/>
    <property type="match status" value="1"/>
</dbReference>
<dbReference type="PANTHER" id="PTHR43776">
    <property type="entry name" value="TRANSPORT ATP-BINDING PROTEIN"/>
    <property type="match status" value="1"/>
</dbReference>
<dbReference type="PANTHER" id="PTHR43776:SF7">
    <property type="entry name" value="D,D-DIPEPTIDE TRANSPORT ATP-BINDING PROTEIN DDPF-RELATED"/>
    <property type="match status" value="1"/>
</dbReference>
<dbReference type="SMART" id="SM00382">
    <property type="entry name" value="AAA"/>
    <property type="match status" value="1"/>
</dbReference>
<keyword evidence="7" id="KW-1185">Reference proteome</keyword>
<dbReference type="SUPFAM" id="SSF52540">
    <property type="entry name" value="P-loop containing nucleoside triphosphate hydrolases"/>
    <property type="match status" value="1"/>
</dbReference>
<evidence type="ECO:0000313" key="6">
    <source>
        <dbReference type="EMBL" id="MFC4386804.1"/>
    </source>
</evidence>
<sequence>MLTLSDISYKYRSNQIVFEHVSFAIDQGEIVGLIGRSGVGKTTLAKIIAGYLRPIAGHLSITQEKGKAHPVQLIWQHPEEAVNPKWRIKRILTEVGPINEDLLALFQIDRAWLERFPNQLSGGQLQRICIVRALMTNPSYIIADEMTTMLDPITQVTIWKAFLSYVRSRNIGVLIISHDQALLGHVATRIVTFEKLL</sequence>
<evidence type="ECO:0000256" key="4">
    <source>
        <dbReference type="ARBA" id="ARBA00022840"/>
    </source>
</evidence>
<dbReference type="GO" id="GO:0005524">
    <property type="term" value="F:ATP binding"/>
    <property type="evidence" value="ECO:0007669"/>
    <property type="project" value="UniProtKB-KW"/>
</dbReference>